<dbReference type="CDD" id="cd00782">
    <property type="entry name" value="MutL_Trans"/>
    <property type="match status" value="1"/>
</dbReference>
<dbReference type="AlphaFoldDB" id="A0A8J7CMU1"/>
<evidence type="ECO:0000256" key="3">
    <source>
        <dbReference type="ARBA" id="ARBA00022763"/>
    </source>
</evidence>
<feature type="region of interest" description="Disordered" evidence="6">
    <location>
        <begin position="388"/>
        <end position="408"/>
    </location>
</feature>
<name>A0A8J7CMU1_9BACT</name>
<evidence type="ECO:0000313" key="9">
    <source>
        <dbReference type="EMBL" id="MBD3869838.1"/>
    </source>
</evidence>
<dbReference type="SUPFAM" id="SSF54211">
    <property type="entry name" value="Ribosomal protein S5 domain 2-like"/>
    <property type="match status" value="1"/>
</dbReference>
<dbReference type="PANTHER" id="PTHR10073:SF12">
    <property type="entry name" value="DNA MISMATCH REPAIR PROTEIN MLH1"/>
    <property type="match status" value="1"/>
</dbReference>
<dbReference type="Pfam" id="PF13589">
    <property type="entry name" value="HATPase_c_3"/>
    <property type="match status" value="1"/>
</dbReference>
<feature type="domain" description="MutL C-terminal dimerisation" evidence="7">
    <location>
        <begin position="414"/>
        <end position="559"/>
    </location>
</feature>
<dbReference type="NCBIfam" id="TIGR00585">
    <property type="entry name" value="mutl"/>
    <property type="match status" value="1"/>
</dbReference>
<evidence type="ECO:0000259" key="7">
    <source>
        <dbReference type="SMART" id="SM00853"/>
    </source>
</evidence>
<proteinExistence type="inferred from homology"/>
<dbReference type="InterPro" id="IPR002099">
    <property type="entry name" value="MutL/Mlh/PMS"/>
</dbReference>
<dbReference type="InterPro" id="IPR036890">
    <property type="entry name" value="HATPase_C_sf"/>
</dbReference>
<dbReference type="InterPro" id="IPR014790">
    <property type="entry name" value="MutL_C"/>
</dbReference>
<dbReference type="InterPro" id="IPR020667">
    <property type="entry name" value="DNA_mismatch_repair_MutL"/>
</dbReference>
<evidence type="ECO:0000256" key="6">
    <source>
        <dbReference type="SAM" id="MobiDB-lite"/>
    </source>
</evidence>
<dbReference type="InterPro" id="IPR042120">
    <property type="entry name" value="MutL_C_dimsub"/>
</dbReference>
<dbReference type="InterPro" id="IPR038973">
    <property type="entry name" value="MutL/Mlh/Pms-like"/>
</dbReference>
<dbReference type="GO" id="GO:0032300">
    <property type="term" value="C:mismatch repair complex"/>
    <property type="evidence" value="ECO:0007669"/>
    <property type="project" value="InterPro"/>
</dbReference>
<keyword evidence="9" id="KW-0255">Endonuclease</keyword>
<evidence type="ECO:0000256" key="1">
    <source>
        <dbReference type="ARBA" id="ARBA00006082"/>
    </source>
</evidence>
<reference evidence="9 10" key="1">
    <citation type="submission" date="2020-08" db="EMBL/GenBank/DDBJ databases">
        <title>Acidobacteriota in marine sediments use diverse sulfur dissimilation pathways.</title>
        <authorList>
            <person name="Wasmund K."/>
        </authorList>
    </citation>
    <scope>NUCLEOTIDE SEQUENCE [LARGE SCALE GENOMIC DNA]</scope>
    <source>
        <strain evidence="9">MAG AM3-A</strain>
    </source>
</reference>
<dbReference type="PANTHER" id="PTHR10073">
    <property type="entry name" value="DNA MISMATCH REPAIR PROTEIN MLH, PMS, MUTL"/>
    <property type="match status" value="1"/>
</dbReference>
<dbReference type="Proteomes" id="UP000598633">
    <property type="component" value="Unassembled WGS sequence"/>
</dbReference>
<dbReference type="GO" id="GO:0005524">
    <property type="term" value="F:ATP binding"/>
    <property type="evidence" value="ECO:0007669"/>
    <property type="project" value="InterPro"/>
</dbReference>
<feature type="domain" description="DNA mismatch repair protein S5" evidence="8">
    <location>
        <begin position="209"/>
        <end position="323"/>
    </location>
</feature>
<dbReference type="SMART" id="SM01340">
    <property type="entry name" value="DNA_mis_repair"/>
    <property type="match status" value="1"/>
</dbReference>
<sequence length="602" mass="64832">MPTIRVLSDSLVNRIAAGEVVERPASVVKELVENSLDADARRIEVELVAGGRSLVRVTDDGCGMDPDDALLALERHATSKIGTDEDLLHIGTLGFRGEALPSIAAVSRFQILTAEDPAKGGVRVTVEGGRILGAEAAARARGTTIEVRDLFFNVPARRKFLRAPETELRHAQETLWGAALARPDVAFVLRHANRTLIDAPVVTDASRRLKDLWRRADQVTRFEAKGAGGEVEGLVAPGGGRGRPTLTLLVNGRPVRDRLLVGAVLRVLRGGGSGFGGARVVIDLRLPPDHVDVNVHPAKAEVRFAHAGAVFALIERAVRQGVAASQGRVAVSQLDEGEPEGTGVAERGGGGYGELVRGRLPGGAPLFAHPAYDVDPEVGVDETAERLDAPISGHHPAKRSGAKSGPADTPFGRLIGQYRESFLLLEDGHGLVIVDQHVAHERVLYDRILRRLAEGEAPSQRLLTPRLLELGEAMTSAIPIVEDLLRQAGIEAEIFGPDTIRVSSVPPELEPEAVDQVVEEILDRATALDGVPERAAEELSEEIAASLSCRGAIKVNHQLSRQEQKALLEDLVTTDNPYRCPHGRPIILRLSQEEMERRLGRR</sequence>
<dbReference type="GO" id="GO:0030983">
    <property type="term" value="F:mismatched DNA binding"/>
    <property type="evidence" value="ECO:0007669"/>
    <property type="project" value="InterPro"/>
</dbReference>
<keyword evidence="4 5" id="KW-0234">DNA repair</keyword>
<accession>A0A8J7CMU1</accession>
<dbReference type="CDD" id="cd16926">
    <property type="entry name" value="HATPase_MutL-MLH-PMS-like"/>
    <property type="match status" value="1"/>
</dbReference>
<dbReference type="InterPro" id="IPR014721">
    <property type="entry name" value="Ribsml_uS5_D2-typ_fold_subgr"/>
</dbReference>
<dbReference type="Gene3D" id="3.30.230.10">
    <property type="match status" value="1"/>
</dbReference>
<dbReference type="InterPro" id="IPR042121">
    <property type="entry name" value="MutL_C_regsub"/>
</dbReference>
<dbReference type="SUPFAM" id="SSF55874">
    <property type="entry name" value="ATPase domain of HSP90 chaperone/DNA topoisomerase II/histidine kinase"/>
    <property type="match status" value="1"/>
</dbReference>
<dbReference type="GO" id="GO:0004519">
    <property type="term" value="F:endonuclease activity"/>
    <property type="evidence" value="ECO:0007669"/>
    <property type="project" value="UniProtKB-KW"/>
</dbReference>
<dbReference type="InterPro" id="IPR037198">
    <property type="entry name" value="MutL_C_sf"/>
</dbReference>
<dbReference type="GO" id="GO:0006298">
    <property type="term" value="P:mismatch repair"/>
    <property type="evidence" value="ECO:0007669"/>
    <property type="project" value="UniProtKB-UniRule"/>
</dbReference>
<comment type="caution">
    <text evidence="9">The sequence shown here is derived from an EMBL/GenBank/DDBJ whole genome shotgun (WGS) entry which is preliminary data.</text>
</comment>
<evidence type="ECO:0000259" key="8">
    <source>
        <dbReference type="SMART" id="SM01340"/>
    </source>
</evidence>
<dbReference type="Pfam" id="PF01119">
    <property type="entry name" value="DNA_mis_repair"/>
    <property type="match status" value="1"/>
</dbReference>
<evidence type="ECO:0000256" key="5">
    <source>
        <dbReference type="HAMAP-Rule" id="MF_00149"/>
    </source>
</evidence>
<dbReference type="InterPro" id="IPR020568">
    <property type="entry name" value="Ribosomal_Su5_D2-typ_SF"/>
</dbReference>
<evidence type="ECO:0000313" key="10">
    <source>
        <dbReference type="Proteomes" id="UP000598633"/>
    </source>
</evidence>
<dbReference type="InterPro" id="IPR014762">
    <property type="entry name" value="DNA_mismatch_repair_CS"/>
</dbReference>
<dbReference type="InterPro" id="IPR013507">
    <property type="entry name" value="DNA_mismatch_S5_2-like"/>
</dbReference>
<organism evidence="9 10">
    <name type="scientific">Candidatus Sulfomarinibacter kjeldsenii</name>
    <dbReference type="NCBI Taxonomy" id="2885994"/>
    <lineage>
        <taxon>Bacteria</taxon>
        <taxon>Pseudomonadati</taxon>
        <taxon>Acidobacteriota</taxon>
        <taxon>Thermoanaerobaculia</taxon>
        <taxon>Thermoanaerobaculales</taxon>
        <taxon>Candidatus Sulfomarinibacteraceae</taxon>
        <taxon>Candidatus Sulfomarinibacter</taxon>
    </lineage>
</organism>
<dbReference type="FunFam" id="3.30.565.10:FF:000003">
    <property type="entry name" value="DNA mismatch repair endonuclease MutL"/>
    <property type="match status" value="1"/>
</dbReference>
<gene>
    <name evidence="5 9" type="primary">mutL</name>
    <name evidence="9" type="ORF">IFJ97_00595</name>
</gene>
<comment type="function">
    <text evidence="5">This protein is involved in the repair of mismatches in DNA. It is required for dam-dependent methyl-directed DNA mismatch repair. May act as a 'molecular matchmaker', a protein that promotes the formation of a stable complex between two or more DNA-binding proteins in an ATP-dependent manner without itself being part of a final effector complex.</text>
</comment>
<dbReference type="Gene3D" id="3.30.565.10">
    <property type="entry name" value="Histidine kinase-like ATPase, C-terminal domain"/>
    <property type="match status" value="1"/>
</dbReference>
<dbReference type="Pfam" id="PF08676">
    <property type="entry name" value="MutL_C"/>
    <property type="match status" value="1"/>
</dbReference>
<dbReference type="PROSITE" id="PS00058">
    <property type="entry name" value="DNA_MISMATCH_REPAIR_1"/>
    <property type="match status" value="1"/>
</dbReference>
<dbReference type="Gene3D" id="3.30.1370.100">
    <property type="entry name" value="MutL, C-terminal domain, regulatory subdomain"/>
    <property type="match status" value="1"/>
</dbReference>
<dbReference type="EMBL" id="JACXWA010000008">
    <property type="protein sequence ID" value="MBD3869838.1"/>
    <property type="molecule type" value="Genomic_DNA"/>
</dbReference>
<dbReference type="GO" id="GO:0016887">
    <property type="term" value="F:ATP hydrolysis activity"/>
    <property type="evidence" value="ECO:0007669"/>
    <property type="project" value="InterPro"/>
</dbReference>
<protein>
    <recommendedName>
        <fullName evidence="2 5">DNA mismatch repair protein MutL</fullName>
    </recommendedName>
</protein>
<dbReference type="SUPFAM" id="SSF118116">
    <property type="entry name" value="DNA mismatch repair protein MutL"/>
    <property type="match status" value="1"/>
</dbReference>
<comment type="similarity">
    <text evidence="1 5">Belongs to the DNA mismatch repair MutL/HexB family.</text>
</comment>
<dbReference type="SMART" id="SM00853">
    <property type="entry name" value="MutL_C"/>
    <property type="match status" value="1"/>
</dbReference>
<keyword evidence="9" id="KW-0378">Hydrolase</keyword>
<evidence type="ECO:0000256" key="4">
    <source>
        <dbReference type="ARBA" id="ARBA00023204"/>
    </source>
</evidence>
<dbReference type="HAMAP" id="MF_00149">
    <property type="entry name" value="DNA_mis_repair"/>
    <property type="match status" value="1"/>
</dbReference>
<keyword evidence="3 5" id="KW-0227">DNA damage</keyword>
<dbReference type="Gene3D" id="3.30.1540.20">
    <property type="entry name" value="MutL, C-terminal domain, dimerisation subdomain"/>
    <property type="match status" value="1"/>
</dbReference>
<dbReference type="GO" id="GO:0140664">
    <property type="term" value="F:ATP-dependent DNA damage sensor activity"/>
    <property type="evidence" value="ECO:0007669"/>
    <property type="project" value="InterPro"/>
</dbReference>
<evidence type="ECO:0000256" key="2">
    <source>
        <dbReference type="ARBA" id="ARBA00021975"/>
    </source>
</evidence>
<keyword evidence="9" id="KW-0540">Nuclease</keyword>